<feature type="compositionally biased region" description="Acidic residues" evidence="1">
    <location>
        <begin position="49"/>
        <end position="60"/>
    </location>
</feature>
<proteinExistence type="predicted"/>
<name>A0A5N5HHS7_9ROSA</name>
<dbReference type="Proteomes" id="UP000327157">
    <property type="component" value="Chromosome 2"/>
</dbReference>
<protein>
    <submittedName>
        <fullName evidence="2">Uncharacterized protein</fullName>
    </submittedName>
</protein>
<evidence type="ECO:0000256" key="1">
    <source>
        <dbReference type="SAM" id="MobiDB-lite"/>
    </source>
</evidence>
<comment type="caution">
    <text evidence="2">The sequence shown here is derived from an EMBL/GenBank/DDBJ whole genome shotgun (WGS) entry which is preliminary data.</text>
</comment>
<organism evidence="2 3">
    <name type="scientific">Pyrus ussuriensis x Pyrus communis</name>
    <dbReference type="NCBI Taxonomy" id="2448454"/>
    <lineage>
        <taxon>Eukaryota</taxon>
        <taxon>Viridiplantae</taxon>
        <taxon>Streptophyta</taxon>
        <taxon>Embryophyta</taxon>
        <taxon>Tracheophyta</taxon>
        <taxon>Spermatophyta</taxon>
        <taxon>Magnoliopsida</taxon>
        <taxon>eudicotyledons</taxon>
        <taxon>Gunneridae</taxon>
        <taxon>Pentapetalae</taxon>
        <taxon>rosids</taxon>
        <taxon>fabids</taxon>
        <taxon>Rosales</taxon>
        <taxon>Rosaceae</taxon>
        <taxon>Amygdaloideae</taxon>
        <taxon>Maleae</taxon>
        <taxon>Pyrus</taxon>
    </lineage>
</organism>
<gene>
    <name evidence="2" type="ORF">D8674_021003</name>
</gene>
<sequence length="60" mass="6758">MTMDQWFGFSMISSREIEMSVGAMRLEKGADWDKDNQEDGLSLWLPDLSNDDGLGDGEDD</sequence>
<reference evidence="2 3" key="3">
    <citation type="submission" date="2019-11" db="EMBL/GenBank/DDBJ databases">
        <title>A de novo genome assembly of a pear dwarfing rootstock.</title>
        <authorList>
            <person name="Wang F."/>
            <person name="Wang J."/>
            <person name="Li S."/>
            <person name="Zhang Y."/>
            <person name="Fang M."/>
            <person name="Ma L."/>
            <person name="Zhao Y."/>
            <person name="Jiang S."/>
        </authorList>
    </citation>
    <scope>NUCLEOTIDE SEQUENCE [LARGE SCALE GENOMIC DNA]</scope>
    <source>
        <strain evidence="2">S2</strain>
        <tissue evidence="2">Leaf</tissue>
    </source>
</reference>
<dbReference type="EMBL" id="SMOL01000157">
    <property type="protein sequence ID" value="KAB2627385.1"/>
    <property type="molecule type" value="Genomic_DNA"/>
</dbReference>
<evidence type="ECO:0000313" key="3">
    <source>
        <dbReference type="Proteomes" id="UP000327157"/>
    </source>
</evidence>
<reference evidence="3" key="2">
    <citation type="submission" date="2019-10" db="EMBL/GenBank/DDBJ databases">
        <title>A de novo genome assembly of a pear dwarfing rootstock.</title>
        <authorList>
            <person name="Wang F."/>
            <person name="Wang J."/>
            <person name="Li S."/>
            <person name="Zhang Y."/>
            <person name="Fang M."/>
            <person name="Ma L."/>
            <person name="Zhao Y."/>
            <person name="Jiang S."/>
        </authorList>
    </citation>
    <scope>NUCLEOTIDE SEQUENCE [LARGE SCALE GENOMIC DNA]</scope>
</reference>
<evidence type="ECO:0000313" key="2">
    <source>
        <dbReference type="EMBL" id="KAB2627385.1"/>
    </source>
</evidence>
<reference evidence="2 3" key="1">
    <citation type="submission" date="2019-09" db="EMBL/GenBank/DDBJ databases">
        <authorList>
            <person name="Ou C."/>
        </authorList>
    </citation>
    <scope>NUCLEOTIDE SEQUENCE [LARGE SCALE GENOMIC DNA]</scope>
    <source>
        <strain evidence="2">S2</strain>
        <tissue evidence="2">Leaf</tissue>
    </source>
</reference>
<accession>A0A5N5HHS7</accession>
<feature type="region of interest" description="Disordered" evidence="1">
    <location>
        <begin position="36"/>
        <end position="60"/>
    </location>
</feature>
<keyword evidence="3" id="KW-1185">Reference proteome</keyword>
<dbReference type="AlphaFoldDB" id="A0A5N5HHS7"/>